<keyword evidence="2" id="KW-1185">Reference proteome</keyword>
<reference evidence="1 2" key="2">
    <citation type="journal article" date="2022" name="Mol. Biol. Evol.">
        <title>Comparative Genomics Reveals Insights into the Divergent Evolution of Astigmatic Mites and Household Pest Adaptations.</title>
        <authorList>
            <person name="Xiong Q."/>
            <person name="Wan A.T."/>
            <person name="Liu X."/>
            <person name="Fung C.S."/>
            <person name="Xiao X."/>
            <person name="Malainual N."/>
            <person name="Hou J."/>
            <person name="Wang L."/>
            <person name="Wang M."/>
            <person name="Yang K.Y."/>
            <person name="Cui Y."/>
            <person name="Leung E.L."/>
            <person name="Nong W."/>
            <person name="Shin S.K."/>
            <person name="Au S.W."/>
            <person name="Jeong K.Y."/>
            <person name="Chew F.T."/>
            <person name="Hui J.H."/>
            <person name="Leung T.F."/>
            <person name="Tungtrongchitr A."/>
            <person name="Zhong N."/>
            <person name="Liu Z."/>
            <person name="Tsui S.K."/>
        </authorList>
    </citation>
    <scope>NUCLEOTIDE SEQUENCE [LARGE SCALE GENOMIC DNA]</scope>
    <source>
        <strain evidence="1">Derp</strain>
    </source>
</reference>
<evidence type="ECO:0008006" key="3">
    <source>
        <dbReference type="Google" id="ProtNLM"/>
    </source>
</evidence>
<dbReference type="Proteomes" id="UP000887458">
    <property type="component" value="Unassembled WGS sequence"/>
</dbReference>
<protein>
    <recommendedName>
        <fullName evidence="3">Transmembrane protein</fullName>
    </recommendedName>
</protein>
<evidence type="ECO:0000313" key="2">
    <source>
        <dbReference type="Proteomes" id="UP000887458"/>
    </source>
</evidence>
<proteinExistence type="predicted"/>
<evidence type="ECO:0000313" key="1">
    <source>
        <dbReference type="EMBL" id="KAH9418603.1"/>
    </source>
</evidence>
<reference evidence="1 2" key="1">
    <citation type="journal article" date="2018" name="J. Allergy Clin. Immunol.">
        <title>High-quality assembly of Dermatophagoides pteronyssinus genome and transcriptome reveals a wide range of novel allergens.</title>
        <authorList>
            <person name="Liu X.Y."/>
            <person name="Yang K.Y."/>
            <person name="Wang M.Q."/>
            <person name="Kwok J.S."/>
            <person name="Zeng X."/>
            <person name="Yang Z."/>
            <person name="Xiao X.J."/>
            <person name="Lau C.P."/>
            <person name="Li Y."/>
            <person name="Huang Z.M."/>
            <person name="Ba J.G."/>
            <person name="Yim A.K."/>
            <person name="Ouyang C.Y."/>
            <person name="Ngai S.M."/>
            <person name="Chan T.F."/>
            <person name="Leung E.L."/>
            <person name="Liu L."/>
            <person name="Liu Z.G."/>
            <person name="Tsui S.K."/>
        </authorList>
    </citation>
    <scope>NUCLEOTIDE SEQUENCE [LARGE SCALE GENOMIC DNA]</scope>
    <source>
        <strain evidence="1">Derp</strain>
    </source>
</reference>
<name>A0ABQ8J7Q5_DERPT</name>
<organism evidence="1 2">
    <name type="scientific">Dermatophagoides pteronyssinus</name>
    <name type="common">European house dust mite</name>
    <dbReference type="NCBI Taxonomy" id="6956"/>
    <lineage>
        <taxon>Eukaryota</taxon>
        <taxon>Metazoa</taxon>
        <taxon>Ecdysozoa</taxon>
        <taxon>Arthropoda</taxon>
        <taxon>Chelicerata</taxon>
        <taxon>Arachnida</taxon>
        <taxon>Acari</taxon>
        <taxon>Acariformes</taxon>
        <taxon>Sarcoptiformes</taxon>
        <taxon>Astigmata</taxon>
        <taxon>Psoroptidia</taxon>
        <taxon>Analgoidea</taxon>
        <taxon>Pyroglyphidae</taxon>
        <taxon>Dermatophagoidinae</taxon>
        <taxon>Dermatophagoides</taxon>
    </lineage>
</organism>
<dbReference type="EMBL" id="NJHN03000062">
    <property type="protein sequence ID" value="KAH9418603.1"/>
    <property type="molecule type" value="Genomic_DNA"/>
</dbReference>
<accession>A0ABQ8J7Q5</accession>
<gene>
    <name evidence="1" type="ORF">DERP_003928</name>
</gene>
<comment type="caution">
    <text evidence="1">The sequence shown here is derived from an EMBL/GenBank/DDBJ whole genome shotgun (WGS) entry which is preliminary data.</text>
</comment>
<sequence>MHCIKYLKFVVFSSSPPPPSLITFSNSFRCDLFERRDFVVNVFVDDDDDEEFNRFNSANDNFRFERLPLFVSLINVSPPPPLTVVVVAGLLLN</sequence>